<dbReference type="AlphaFoldDB" id="B8HM60"/>
<dbReference type="eggNOG" id="ENOG502ZDDA">
    <property type="taxonomic scope" value="Bacteria"/>
</dbReference>
<dbReference type="KEGG" id="cyn:Cyan7425_4762"/>
<dbReference type="InterPro" id="IPR049279">
    <property type="entry name" value="DUF3108-like"/>
</dbReference>
<feature type="domain" description="DUF3108" evidence="2">
    <location>
        <begin position="146"/>
        <end position="202"/>
    </location>
</feature>
<organism evidence="3">
    <name type="scientific">Cyanothece sp. (strain PCC 7425 / ATCC 29141)</name>
    <dbReference type="NCBI Taxonomy" id="395961"/>
    <lineage>
        <taxon>Bacteria</taxon>
        <taxon>Bacillati</taxon>
        <taxon>Cyanobacteriota</taxon>
        <taxon>Cyanophyceae</taxon>
        <taxon>Gomontiellales</taxon>
        <taxon>Cyanothecaceae</taxon>
        <taxon>Cyanothece</taxon>
    </lineage>
</organism>
<accession>B8HM60</accession>
<evidence type="ECO:0000256" key="1">
    <source>
        <dbReference type="SAM" id="SignalP"/>
    </source>
</evidence>
<keyword evidence="1" id="KW-0732">Signal</keyword>
<dbReference type="HOGENOM" id="CLU_1292628_0_0_3"/>
<evidence type="ECO:0000313" key="3">
    <source>
        <dbReference type="EMBL" id="ACL47067.1"/>
    </source>
</evidence>
<protein>
    <recommendedName>
        <fullName evidence="2">DUF3108 domain-containing protein</fullName>
    </recommendedName>
</protein>
<name>B8HM60_CYAP4</name>
<proteinExistence type="predicted"/>
<feature type="chain" id="PRO_5002870904" description="DUF3108 domain-containing protein" evidence="1">
    <location>
        <begin position="26"/>
        <end position="213"/>
    </location>
</feature>
<evidence type="ECO:0000259" key="2">
    <source>
        <dbReference type="Pfam" id="PF21347"/>
    </source>
</evidence>
<sequence length="213" mass="23977">MKSRRRFLVLLVTVVLLAIALPSLAQSRPTPPPDYYPLPINAWWKYQSTTSAGQKSEFKFEVVKTEKQPDGTTWIQTAVTSGSQFFTWYSKPKGWVLEHKLVYPQTNREGVYQPVKKFIQNPMAKGASWSWQGTGIMDVAIEESSTVFGPEQVVVPAGKFSAMKVVTDVSQGGAKMKRTQWFANYVGMVKSETASDSFQSTSELLDYSFRKKP</sequence>
<dbReference type="EMBL" id="CP001344">
    <property type="protein sequence ID" value="ACL47067.1"/>
    <property type="molecule type" value="Genomic_DNA"/>
</dbReference>
<reference evidence="3" key="1">
    <citation type="submission" date="2009-01" db="EMBL/GenBank/DDBJ databases">
        <title>Complete sequence of chromosome Cyanothece sp. PCC 7425.</title>
        <authorList>
            <consortium name="US DOE Joint Genome Institute"/>
            <person name="Lucas S."/>
            <person name="Copeland A."/>
            <person name="Lapidus A."/>
            <person name="Glavina del Rio T."/>
            <person name="Dalin E."/>
            <person name="Tice H."/>
            <person name="Bruce D."/>
            <person name="Goodwin L."/>
            <person name="Pitluck S."/>
            <person name="Sims D."/>
            <person name="Meineke L."/>
            <person name="Brettin T."/>
            <person name="Detter J.C."/>
            <person name="Han C."/>
            <person name="Larimer F."/>
            <person name="Land M."/>
            <person name="Hauser L."/>
            <person name="Kyrpides N."/>
            <person name="Ovchinnikova G."/>
            <person name="Liberton M."/>
            <person name="Stoeckel J."/>
            <person name="Banerjee A."/>
            <person name="Singh A."/>
            <person name="Page L."/>
            <person name="Sato H."/>
            <person name="Zhao L."/>
            <person name="Sherman L."/>
            <person name="Pakrasi H."/>
            <person name="Richardson P."/>
        </authorList>
    </citation>
    <scope>NUCLEOTIDE SEQUENCE</scope>
    <source>
        <strain evidence="3">PCC 7425</strain>
    </source>
</reference>
<dbReference type="Pfam" id="PF21347">
    <property type="entry name" value="DUF3108_like"/>
    <property type="match status" value="1"/>
</dbReference>
<dbReference type="Gene3D" id="2.40.360.20">
    <property type="match status" value="1"/>
</dbReference>
<feature type="signal peptide" evidence="1">
    <location>
        <begin position="1"/>
        <end position="25"/>
    </location>
</feature>
<gene>
    <name evidence="3" type="ordered locus">Cyan7425_4762</name>
</gene>